<comment type="caution">
    <text evidence="1">The sequence shown here is derived from an EMBL/GenBank/DDBJ whole genome shotgun (WGS) entry which is preliminary data.</text>
</comment>
<gene>
    <name evidence="1" type="ORF">GCM10023346_06360</name>
</gene>
<proteinExistence type="predicted"/>
<reference evidence="2" key="1">
    <citation type="journal article" date="2019" name="Int. J. Syst. Evol. Microbiol.">
        <title>The Global Catalogue of Microorganisms (GCM) 10K type strain sequencing project: providing services to taxonomists for standard genome sequencing and annotation.</title>
        <authorList>
            <consortium name="The Broad Institute Genomics Platform"/>
            <consortium name="The Broad Institute Genome Sequencing Center for Infectious Disease"/>
            <person name="Wu L."/>
            <person name="Ma J."/>
        </authorList>
    </citation>
    <scope>NUCLEOTIDE SEQUENCE [LARGE SCALE GENOMIC DNA]</scope>
    <source>
        <strain evidence="2">JCM 18514</strain>
    </source>
</reference>
<evidence type="ECO:0000313" key="1">
    <source>
        <dbReference type="EMBL" id="GAA5190116.1"/>
    </source>
</evidence>
<evidence type="ECO:0000313" key="2">
    <source>
        <dbReference type="Proteomes" id="UP001500200"/>
    </source>
</evidence>
<dbReference type="EMBL" id="BAABKK010000004">
    <property type="protein sequence ID" value="GAA5190116.1"/>
    <property type="molecule type" value="Genomic_DNA"/>
</dbReference>
<name>A0ABP9S2J0_9MICC</name>
<organism evidence="1 2">
    <name type="scientific">Arthrobacter gyeryongensis</name>
    <dbReference type="NCBI Taxonomy" id="1650592"/>
    <lineage>
        <taxon>Bacteria</taxon>
        <taxon>Bacillati</taxon>
        <taxon>Actinomycetota</taxon>
        <taxon>Actinomycetes</taxon>
        <taxon>Micrococcales</taxon>
        <taxon>Micrococcaceae</taxon>
        <taxon>Arthrobacter</taxon>
    </lineage>
</organism>
<accession>A0ABP9S2J0</accession>
<sequence>MVIQLGVELLIVDDVAAVFQEETGDSVHDPPRFRAIEREDMLNGGSRQRRTNGFILCDSHG</sequence>
<dbReference type="Proteomes" id="UP001500200">
    <property type="component" value="Unassembled WGS sequence"/>
</dbReference>
<protein>
    <submittedName>
        <fullName evidence="1">Uncharacterized protein</fullName>
    </submittedName>
</protein>
<keyword evidence="2" id="KW-1185">Reference proteome</keyword>